<dbReference type="STRING" id="1789683.A0A1X7R332"/>
<keyword evidence="2" id="KW-0808">Transferase</keyword>
<proteinExistence type="predicted"/>
<dbReference type="Pfam" id="PF03070">
    <property type="entry name" value="TENA_THI-4"/>
    <property type="match status" value="1"/>
</dbReference>
<feature type="domain" description="Thiaminase-2/PQQC" evidence="1">
    <location>
        <begin position="307"/>
        <end position="514"/>
    </location>
</feature>
<keyword evidence="3" id="KW-1185">Reference proteome</keyword>
<dbReference type="InterPro" id="IPR029056">
    <property type="entry name" value="Ribokinase-like"/>
</dbReference>
<evidence type="ECO:0000259" key="1">
    <source>
        <dbReference type="Pfam" id="PF03070"/>
    </source>
</evidence>
<dbReference type="SUPFAM" id="SSF48613">
    <property type="entry name" value="Heme oxygenase-like"/>
    <property type="match status" value="1"/>
</dbReference>
<dbReference type="GO" id="GO:0016301">
    <property type="term" value="F:kinase activity"/>
    <property type="evidence" value="ECO:0007669"/>
    <property type="project" value="UniProtKB-KW"/>
</dbReference>
<reference evidence="2 3" key="1">
    <citation type="submission" date="2017-04" db="EMBL/GenBank/DDBJ databases">
        <authorList>
            <person name="Afonso C.L."/>
            <person name="Miller P.J."/>
            <person name="Scott M.A."/>
            <person name="Spackman E."/>
            <person name="Goraichik I."/>
            <person name="Dimitrov K.M."/>
            <person name="Suarez D.L."/>
            <person name="Swayne D.E."/>
        </authorList>
    </citation>
    <scope>NUCLEOTIDE SEQUENCE [LARGE SCALE GENOMIC DNA]</scope>
</reference>
<dbReference type="GO" id="GO:0006772">
    <property type="term" value="P:thiamine metabolic process"/>
    <property type="evidence" value="ECO:0007669"/>
    <property type="project" value="InterPro"/>
</dbReference>
<evidence type="ECO:0000313" key="2">
    <source>
        <dbReference type="EMBL" id="SMN20077.1"/>
    </source>
</evidence>
<dbReference type="Proteomes" id="UP000196158">
    <property type="component" value="Unassembled WGS sequence"/>
</dbReference>
<dbReference type="InterPro" id="IPR027574">
    <property type="entry name" value="Thiaminase_II"/>
</dbReference>
<sequence length="515" mass="58153">MSYNTIEVNSPAPYFCLNKLDKQPEVLVITGAKKNVQAKIEKDIKILTSHNCDSAICLAYYSNGKTFLRLPTEAVTDSMLTRGGFIKLDCPTSEQVIILDKKVTECKDSKEPAIIMTSNTFDPVFFEQLKLTSNTTLKIELLVVDLPVCLKYLNVSPGSLSSVEKLFQLLQNSLSDKTIVNILVLNTNFGTHGNVLYLGETSELFNLQSNTPITVDPSSVTTSVIANLSQGYELKESVYGAIEFIQNANLLESSTGTPNYMYNIEVPLKHMLKDECFKAHEMQTANFVNHTSPVGEGFFEYLINHSLVKPHWESYVNHDFVRQIANGTLDINKFRFFIEQDYSYLVDYGRVHCIAGSKSPELDNMEEELVIVGRIREEMAQHEKRLKEFFGVTDNSYFKNIKRGPALNNYSRYFNDVAKRGSWEELVAALTPCMMGYGVAALKYKGKITAKKGSLYEEWIDIYSCSNYEDGMKIGQNLLNRIARTSTPAQIERLARIYGEVCALETEFWDAALAY</sequence>
<dbReference type="NCBIfam" id="TIGR04306">
    <property type="entry name" value="salvage_TenA"/>
    <property type="match status" value="1"/>
</dbReference>
<protein>
    <submittedName>
        <fullName evidence="2">Similar to Saccharomyces cerevisiae YOL055C THI20 Multifunctional protein with hydroxymethylpyrimidine phosphate (HMP-P) kinase and thiaminase activities</fullName>
    </submittedName>
</protein>
<dbReference type="EMBL" id="FXLY01000004">
    <property type="protein sequence ID" value="SMN20077.1"/>
    <property type="molecule type" value="Genomic_DNA"/>
</dbReference>
<dbReference type="CDD" id="cd19367">
    <property type="entry name" value="TenA_C_ScTHI20-like"/>
    <property type="match status" value="1"/>
</dbReference>
<dbReference type="GO" id="GO:0050334">
    <property type="term" value="F:thiaminase activity"/>
    <property type="evidence" value="ECO:0007669"/>
    <property type="project" value="InterPro"/>
</dbReference>
<dbReference type="Gene3D" id="1.20.910.10">
    <property type="entry name" value="Heme oxygenase-like"/>
    <property type="match status" value="1"/>
</dbReference>
<evidence type="ECO:0000313" key="3">
    <source>
        <dbReference type="Proteomes" id="UP000196158"/>
    </source>
</evidence>
<dbReference type="InterPro" id="IPR004305">
    <property type="entry name" value="Thiaminase-2/PQQC"/>
</dbReference>
<dbReference type="GO" id="GO:0005829">
    <property type="term" value="C:cytosol"/>
    <property type="evidence" value="ECO:0007669"/>
    <property type="project" value="TreeGrafter"/>
</dbReference>
<keyword evidence="2" id="KW-0418">Kinase</keyword>
<dbReference type="FunFam" id="1.20.910.10:FF:000003">
    <property type="entry name" value="Hydroxymethylpyrimidine/phosphomethylpyrimidine kinase THI20"/>
    <property type="match status" value="1"/>
</dbReference>
<dbReference type="Gene3D" id="3.40.1190.20">
    <property type="match status" value="1"/>
</dbReference>
<organism evidence="2 3">
    <name type="scientific">Maudiozyma saulgeensis</name>
    <dbReference type="NCBI Taxonomy" id="1789683"/>
    <lineage>
        <taxon>Eukaryota</taxon>
        <taxon>Fungi</taxon>
        <taxon>Dikarya</taxon>
        <taxon>Ascomycota</taxon>
        <taxon>Saccharomycotina</taxon>
        <taxon>Saccharomycetes</taxon>
        <taxon>Saccharomycetales</taxon>
        <taxon>Saccharomycetaceae</taxon>
        <taxon>Maudiozyma</taxon>
    </lineage>
</organism>
<dbReference type="InterPro" id="IPR050967">
    <property type="entry name" value="Thiamine_Salvage_TenA"/>
</dbReference>
<dbReference type="InterPro" id="IPR016084">
    <property type="entry name" value="Haem_Oase-like_multi-hlx"/>
</dbReference>
<dbReference type="PANTHER" id="PTHR43198:SF2">
    <property type="entry name" value="SI:CH1073-67J19.1-RELATED"/>
    <property type="match status" value="1"/>
</dbReference>
<dbReference type="AlphaFoldDB" id="A0A1X7R332"/>
<name>A0A1X7R332_9SACH</name>
<gene>
    <name evidence="2" type="ORF">KASA_0O07326G</name>
</gene>
<dbReference type="PANTHER" id="PTHR43198">
    <property type="entry name" value="BIFUNCTIONAL TH2 PROTEIN"/>
    <property type="match status" value="1"/>
</dbReference>
<accession>A0A1X7R332</accession>
<dbReference type="OrthoDB" id="10028886at2759"/>